<dbReference type="InterPro" id="IPR002048">
    <property type="entry name" value="EF_hand_dom"/>
</dbReference>
<dbReference type="InterPro" id="IPR002350">
    <property type="entry name" value="Kazal_dom"/>
</dbReference>
<evidence type="ECO:0000256" key="5">
    <source>
        <dbReference type="ARBA" id="ARBA00023157"/>
    </source>
</evidence>
<dbReference type="InterPro" id="IPR018247">
    <property type="entry name" value="EF_Hand_1_Ca_BS"/>
</dbReference>
<dbReference type="SMART" id="SM00280">
    <property type="entry name" value="KAZAL"/>
    <property type="match status" value="1"/>
</dbReference>
<feature type="chain" id="PRO_5003796123" description="Follistatin-related protein 1" evidence="9">
    <location>
        <begin position="21"/>
        <end position="336"/>
    </location>
</feature>
<dbReference type="GO" id="GO:0005509">
    <property type="term" value="F:calcium ion binding"/>
    <property type="evidence" value="ECO:0007669"/>
    <property type="project" value="InterPro"/>
</dbReference>
<dbReference type="AlphaFoldDB" id="J7QAX4"/>
<comment type="function">
    <text evidence="7">Secreted glycoprotein that is involved in various physiological processes, such as angiogenesis, regulation of the immune response, cell proliferation and differentiation. Plays a role in the development of the central nervous system, skeletal system, lungs, and ureter. Promotes endothelial cell survival, migration and differentiation into network structures in an AKT-dependent manner. Also promotes survival of cardiac myocytes. Initiates various signaling cascades by activating different receptors on the cell surface such as DIP2A, TLR4 or BMP receptors.</text>
</comment>
<gene>
    <name evidence="12" type="primary">fstl</name>
</gene>
<dbReference type="Pfam" id="PF23244">
    <property type="entry name" value="VWF"/>
    <property type="match status" value="1"/>
</dbReference>
<keyword evidence="3 9" id="KW-0732">Signal</keyword>
<dbReference type="InterPro" id="IPR036058">
    <property type="entry name" value="Kazal_dom_sf"/>
</dbReference>
<evidence type="ECO:0000256" key="7">
    <source>
        <dbReference type="ARBA" id="ARBA00045812"/>
    </source>
</evidence>
<dbReference type="SUPFAM" id="SSF47473">
    <property type="entry name" value="EF-hand"/>
    <property type="match status" value="1"/>
</dbReference>
<dbReference type="PROSITE" id="PS51465">
    <property type="entry name" value="KAZAL_2"/>
    <property type="match status" value="1"/>
</dbReference>
<comment type="subunit">
    <text evidence="8">Homodimer. Interacts with SCN10A. Interacts with DIP2A; DIP2A may act as a cell surface receptor for FSTL1. Interacts with BMP4. Interacts with CD14; this interaction promotes TL4-mediated signaling cascade.</text>
</comment>
<dbReference type="InterPro" id="IPR050653">
    <property type="entry name" value="Prot_Inhib_GrowthFact_Antg"/>
</dbReference>
<dbReference type="GO" id="GO:0008201">
    <property type="term" value="F:heparin binding"/>
    <property type="evidence" value="ECO:0007669"/>
    <property type="project" value="UniProtKB-KW"/>
</dbReference>
<proteinExistence type="evidence at transcript level"/>
<dbReference type="PANTHER" id="PTHR10913:SF81">
    <property type="entry name" value="KAZAL-LIKE DOMAIN-CONTAINING PROTEIN"/>
    <property type="match status" value="1"/>
</dbReference>
<dbReference type="GO" id="GO:0030510">
    <property type="term" value="P:regulation of BMP signaling pathway"/>
    <property type="evidence" value="ECO:0007669"/>
    <property type="project" value="TreeGrafter"/>
</dbReference>
<evidence type="ECO:0000256" key="4">
    <source>
        <dbReference type="ARBA" id="ARBA00022837"/>
    </source>
</evidence>
<evidence type="ECO:0000313" key="12">
    <source>
        <dbReference type="EMBL" id="CCJ09605.1"/>
    </source>
</evidence>
<dbReference type="SUPFAM" id="SSF100895">
    <property type="entry name" value="Kazal-type serine protease inhibitors"/>
    <property type="match status" value="1"/>
</dbReference>
<dbReference type="SUPFAM" id="SSF57603">
    <property type="entry name" value="FnI-like domain"/>
    <property type="match status" value="1"/>
</dbReference>
<evidence type="ECO:0000259" key="10">
    <source>
        <dbReference type="PROSITE" id="PS50222"/>
    </source>
</evidence>
<dbReference type="GO" id="GO:0030154">
    <property type="term" value="P:cell differentiation"/>
    <property type="evidence" value="ECO:0007669"/>
    <property type="project" value="TreeGrafter"/>
</dbReference>
<keyword evidence="5" id="KW-1015">Disulfide bond</keyword>
<reference evidence="12" key="2">
    <citation type="submission" date="2012-07" db="EMBL/GenBank/DDBJ databases">
        <authorList>
            <person name="Shimeld S."/>
        </authorList>
    </citation>
    <scope>NUCLEOTIDE SEQUENCE</scope>
    <source>
        <tissue evidence="12">Mantle</tissue>
    </source>
</reference>
<keyword evidence="2" id="KW-0358">Heparin-binding</keyword>
<feature type="domain" description="EF-hand" evidence="10">
    <location>
        <begin position="150"/>
        <end position="185"/>
    </location>
</feature>
<dbReference type="Pfam" id="PF23564">
    <property type="entry name" value="EF-hand_FSTL1"/>
    <property type="match status" value="1"/>
</dbReference>
<dbReference type="Pfam" id="PF07648">
    <property type="entry name" value="Kazal_2"/>
    <property type="match status" value="1"/>
</dbReference>
<organism evidence="12">
    <name type="scientific">Patella vulgata</name>
    <name type="common">Common limpet</name>
    <dbReference type="NCBI Taxonomy" id="6465"/>
    <lineage>
        <taxon>Eukaryota</taxon>
        <taxon>Metazoa</taxon>
        <taxon>Spiralia</taxon>
        <taxon>Lophotrochozoa</taxon>
        <taxon>Mollusca</taxon>
        <taxon>Gastropoda</taxon>
        <taxon>Patellogastropoda</taxon>
        <taxon>Patelloidea</taxon>
        <taxon>Patellidae</taxon>
        <taxon>Patella</taxon>
    </lineage>
</organism>
<evidence type="ECO:0000259" key="11">
    <source>
        <dbReference type="PROSITE" id="PS51465"/>
    </source>
</evidence>
<dbReference type="EMBL" id="HE962385">
    <property type="protein sequence ID" value="CCJ09605.1"/>
    <property type="molecule type" value="mRNA"/>
</dbReference>
<sequence length="336" mass="37824">MMRLLLLVCVVVVLLSLTEAKSKRKPSKKEARQCGNERCKSGRRCVTRYDGEKTCICRERCKSKQYLVCGSDGNTYTNYCHLHRSACLDNKHMSVLHTGPCLIEFNEVEKEIEKKSAGSRRPLVCYQIQRDELRQLLVDWLKTKVASGKPYSDVVVETFTKCDEDKDGNLDGDEMLKCTEKDEKETDTSLHILRGLCMDALINMGDDNNDWLLNRDEFATVFGLHFTPPAGECSLEDKTYSDGAQTKLDCNVCVCACGNWVCTGAPCFKGKEMGVPGPVVDGRLPGRKETEELLQGFRAVHHVKLSDVENEVKDAAIKDEIVQQLNKMKVDKDAHM</sequence>
<evidence type="ECO:0000256" key="6">
    <source>
        <dbReference type="ARBA" id="ARBA00042478"/>
    </source>
</evidence>
<dbReference type="PROSITE" id="PS00018">
    <property type="entry name" value="EF_HAND_1"/>
    <property type="match status" value="1"/>
</dbReference>
<keyword evidence="4" id="KW-0106">Calcium</keyword>
<dbReference type="PANTHER" id="PTHR10913">
    <property type="entry name" value="FOLLISTATIN-RELATED"/>
    <property type="match status" value="1"/>
</dbReference>
<feature type="signal peptide" evidence="9">
    <location>
        <begin position="1"/>
        <end position="20"/>
    </location>
</feature>
<accession>J7QAX4</accession>
<evidence type="ECO:0000256" key="9">
    <source>
        <dbReference type="SAM" id="SignalP"/>
    </source>
</evidence>
<evidence type="ECO:0000256" key="2">
    <source>
        <dbReference type="ARBA" id="ARBA00022674"/>
    </source>
</evidence>
<evidence type="ECO:0000256" key="8">
    <source>
        <dbReference type="ARBA" id="ARBA00046973"/>
    </source>
</evidence>
<evidence type="ECO:0000256" key="3">
    <source>
        <dbReference type="ARBA" id="ARBA00022729"/>
    </source>
</evidence>
<dbReference type="PROSITE" id="PS50222">
    <property type="entry name" value="EF_HAND_2"/>
    <property type="match status" value="1"/>
</dbReference>
<dbReference type="InterPro" id="IPR057020">
    <property type="entry name" value="EF-hand_FSTL1"/>
</dbReference>
<dbReference type="GO" id="GO:0005615">
    <property type="term" value="C:extracellular space"/>
    <property type="evidence" value="ECO:0007669"/>
    <property type="project" value="TreeGrafter"/>
</dbReference>
<name>J7QAX4_PATVU</name>
<dbReference type="Gene3D" id="3.30.60.30">
    <property type="match status" value="1"/>
</dbReference>
<dbReference type="CDD" id="cd00104">
    <property type="entry name" value="KAZAL_FS"/>
    <property type="match status" value="1"/>
</dbReference>
<dbReference type="InterPro" id="IPR011992">
    <property type="entry name" value="EF-hand-dom_pair"/>
</dbReference>
<feature type="domain" description="Kazal-like" evidence="11">
    <location>
        <begin position="49"/>
        <end position="103"/>
    </location>
</feature>
<reference evidence="12" key="1">
    <citation type="journal article" date="2012" name="Mar. Biotechnol.">
        <title>Analysis of a deep transcriptome from the mantle tissue of Patella vulgata Linnaeus (Mollusca: Gastropoda: Patellidae) reveals candidate biomineralising genes.</title>
        <authorList>
            <person name="Werner G.D."/>
            <person name="Gemmell P."/>
            <person name="Grosser S."/>
            <person name="Hamer R."/>
            <person name="Shimeld S.M."/>
        </authorList>
    </citation>
    <scope>NUCLEOTIDE SEQUENCE</scope>
    <source>
        <tissue evidence="12">Mantle</tissue>
    </source>
</reference>
<evidence type="ECO:0000256" key="1">
    <source>
        <dbReference type="ARBA" id="ARBA00019697"/>
    </source>
</evidence>
<protein>
    <recommendedName>
        <fullName evidence="1">Follistatin-related protein 1</fullName>
    </recommendedName>
    <alternativeName>
        <fullName evidence="6">Follistatin-like protein 1</fullName>
    </alternativeName>
</protein>
<dbReference type="Gene3D" id="1.10.238.10">
    <property type="entry name" value="EF-hand"/>
    <property type="match status" value="1"/>
</dbReference>